<comment type="similarity">
    <text evidence="2">Belongs to the peptidase S1C family.</text>
</comment>
<dbReference type="InterPro" id="IPR031312">
    <property type="entry name" value="Na/sul_symport_CS"/>
</dbReference>
<feature type="transmembrane region" description="Helical" evidence="9">
    <location>
        <begin position="423"/>
        <end position="445"/>
    </location>
</feature>
<dbReference type="GO" id="GO:0008324">
    <property type="term" value="F:monoatomic cation transmembrane transporter activity"/>
    <property type="evidence" value="ECO:0007669"/>
    <property type="project" value="InterPro"/>
</dbReference>
<dbReference type="InterPro" id="IPR043504">
    <property type="entry name" value="Peptidase_S1_PA_chymotrypsin"/>
</dbReference>
<keyword evidence="3" id="KW-0813">Transport</keyword>
<dbReference type="GO" id="GO:0006508">
    <property type="term" value="P:proteolysis"/>
    <property type="evidence" value="ECO:0007669"/>
    <property type="project" value="InterPro"/>
</dbReference>
<dbReference type="Gene3D" id="3.30.70.1450">
    <property type="entry name" value="Regulator of K+ conductance, C-terminal domain"/>
    <property type="match status" value="2"/>
</dbReference>
<keyword evidence="14" id="KW-1185">Reference proteome</keyword>
<dbReference type="PROSITE" id="PS01271">
    <property type="entry name" value="NA_SULFATE"/>
    <property type="match status" value="1"/>
</dbReference>
<dbReference type="GO" id="GO:0006813">
    <property type="term" value="P:potassium ion transport"/>
    <property type="evidence" value="ECO:0007669"/>
    <property type="project" value="InterPro"/>
</dbReference>
<dbReference type="PROSITE" id="PS51202">
    <property type="entry name" value="RCK_C"/>
    <property type="match status" value="2"/>
</dbReference>
<protein>
    <submittedName>
        <fullName evidence="13">Sulfur deprivation response regulator</fullName>
    </submittedName>
</protein>
<dbReference type="GO" id="GO:0005886">
    <property type="term" value="C:plasma membrane"/>
    <property type="evidence" value="ECO:0007669"/>
    <property type="project" value="TreeGrafter"/>
</dbReference>
<evidence type="ECO:0000256" key="2">
    <source>
        <dbReference type="ARBA" id="ARBA00010541"/>
    </source>
</evidence>
<comment type="similarity">
    <text evidence="8">Belongs to the divalent anion:Na+ symporter (DASS) superfamily. Na+/sulfate symporter (TC 2.A.47.4) family.</text>
</comment>
<dbReference type="InterPro" id="IPR051679">
    <property type="entry name" value="DASS-Related_Transporters"/>
</dbReference>
<dbReference type="InterPro" id="IPR001478">
    <property type="entry name" value="PDZ"/>
</dbReference>
<dbReference type="EMBL" id="CAMXCT020002380">
    <property type="protein sequence ID" value="CAL1151127.1"/>
    <property type="molecule type" value="Genomic_DNA"/>
</dbReference>
<feature type="transmembrane region" description="Helical" evidence="9">
    <location>
        <begin position="575"/>
        <end position="594"/>
    </location>
</feature>
<sequence>MPIAAAPLTAEGGVALLVVAGIFATLLWRRSTPVELLFLAGLAAVTLAGVIDAGTALSGFASPPVLLIGALFAAAAGLRTTGALDWIGGVLLGTAKTERAALWRLTLVAPASAVVLNTPLVAMLAPVVMDWCHKRGVSPSRLLMPLSFLTILGGVGTVIGTSTTLVCNAQIADVGRAMSTRAVEAEGAMLAEVREIGLLEIGWVGLPLALLGIVYMIFVAPRLLPDRTGVIEDLGDRRREYLVEMLVQPGCGLVGQTVEEAGLRQLPGLFLIEISRGADVITPVTPRDVIKSHDRMVFTGVVGTIADLERIPGLVPAVDMTYEFRPADRASRQLAEAVLSKTSPIVGRTVREANFRQRYNAAIVAVHRGGERLGTKIGDIRLEAGDTLLLQTRSGFVETHRNSRDFYLVSAVGGSSARRHDRALVAGGLFLLLIGWLVATALSVGDAIGSPAWLSPDIQPVAGVAVVAAMIVARCMTVSQARTAIDLQVLITIAAAIGLGKSLTESGADRWIAEGVVGMAQAAPLPEAWLPWLLLAAVYLLSMVLTEAITNAAVATMMIPLSIGIAAEAGVNPRPFIMAVAIAASLSFATPIGYQTNLMVMGPGGYQPRDFLRVGGPLALLIAAAGIVLIGLVWPLPMSTRTSLFAVAAAAGLALLLFSSPETVAQRTAPASRPAASPDLTPDELANIRVYEAANRSVVHITTSTVQRDGFGFAMEGEGAGSGCVLDKQGHVLTNHHVIDDATRVSVALANDRVYPAEVIGFDEEYDMAVLKVDAPADQLDPIRLGRSDNLRVGQKAYALGNPFGLDHTLTTGIVSSTNRSLPSSNGGRVMTGMIQTDAAMNPGNSGGPLLNTSAEMIGMCVAIRSSVGQNSGVGFAIPIDRVKRFLPELIEKGKVVRAYHGIVMVNETPRGLRIARVSKDGPADRAGLRGFSFTRKLYQDPFGRRRVVLEEDRDAADYIVAIDGQPIATHDQFIAIMDGYAPGQRVVFTLLRDGQTVQSAVTLEEDAGPRAANPRRRVAAVVRPPKSRTEPRVRRVVPSDWHADYGQALAETKQAEQPLLVVLDAPGDEAQSLNPELLSAESGAFPLNSYEVCRIDVTTDYGKEVAKVFNVTEFPHVAIIDKTGSVIVRRVRGDVTTSQWKSILAQHESGLRQGRTRYTVAKPVISEASTSAAPVSTPSYSTPSYSTSVTMPGSSVEYAMPTSSSYCPSCQRR</sequence>
<comment type="caution">
    <text evidence="11">The sequence shown here is derived from an EMBL/GenBank/DDBJ whole genome shotgun (WGS) entry which is preliminary data.</text>
</comment>
<gene>
    <name evidence="11" type="ORF">C1SCF055_LOCUS24098</name>
</gene>
<accession>A0A9P1CV97</accession>
<evidence type="ECO:0000256" key="4">
    <source>
        <dbReference type="ARBA" id="ARBA00022692"/>
    </source>
</evidence>
<dbReference type="SUPFAM" id="SSF52833">
    <property type="entry name" value="Thioredoxin-like"/>
    <property type="match status" value="1"/>
</dbReference>
<dbReference type="EMBL" id="CAMXCT010002380">
    <property type="protein sequence ID" value="CAI3997752.1"/>
    <property type="molecule type" value="Genomic_DNA"/>
</dbReference>
<comment type="subcellular location">
    <subcellularLocation>
        <location evidence="1">Membrane</location>
        <topology evidence="1">Multi-pass membrane protein</topology>
    </subcellularLocation>
</comment>
<dbReference type="InterPro" id="IPR009003">
    <property type="entry name" value="Peptidase_S1_PA"/>
</dbReference>
<evidence type="ECO:0000256" key="3">
    <source>
        <dbReference type="ARBA" id="ARBA00022448"/>
    </source>
</evidence>
<dbReference type="GO" id="GO:0004252">
    <property type="term" value="F:serine-type endopeptidase activity"/>
    <property type="evidence" value="ECO:0007669"/>
    <property type="project" value="InterPro"/>
</dbReference>
<keyword evidence="5" id="KW-0677">Repeat</keyword>
<evidence type="ECO:0000259" key="10">
    <source>
        <dbReference type="PROSITE" id="PS51202"/>
    </source>
</evidence>
<dbReference type="OrthoDB" id="4217619at2759"/>
<dbReference type="AlphaFoldDB" id="A0A9P1CV97"/>
<dbReference type="InterPro" id="IPR001940">
    <property type="entry name" value="Peptidase_S1C"/>
</dbReference>
<feature type="transmembrane region" description="Helical" evidence="9">
    <location>
        <begin position="66"/>
        <end position="93"/>
    </location>
</feature>
<dbReference type="Pfam" id="PF02080">
    <property type="entry name" value="TrkA_C"/>
    <property type="match status" value="2"/>
</dbReference>
<dbReference type="Proteomes" id="UP001152797">
    <property type="component" value="Unassembled WGS sequence"/>
</dbReference>
<evidence type="ECO:0000313" key="13">
    <source>
        <dbReference type="EMBL" id="CAL4785064.1"/>
    </source>
</evidence>
<dbReference type="SUPFAM" id="SSF116726">
    <property type="entry name" value="TrkA C-terminal domain-like"/>
    <property type="match status" value="2"/>
</dbReference>
<dbReference type="Gene3D" id="2.30.42.10">
    <property type="match status" value="1"/>
</dbReference>
<proteinExistence type="inferred from homology"/>
<dbReference type="PANTHER" id="PTHR43652">
    <property type="entry name" value="BASIC AMINO ACID ANTIPORTER YFCC-RELATED"/>
    <property type="match status" value="1"/>
</dbReference>
<feature type="transmembrane region" description="Helical" evidence="9">
    <location>
        <begin position="643"/>
        <end position="660"/>
    </location>
</feature>
<keyword evidence="4 9" id="KW-0812">Transmembrane</keyword>
<feature type="domain" description="RCK C-terminal" evidence="10">
    <location>
        <begin position="229"/>
        <end position="314"/>
    </location>
</feature>
<evidence type="ECO:0000256" key="8">
    <source>
        <dbReference type="ARBA" id="ARBA00061614"/>
    </source>
</evidence>
<keyword evidence="6 9" id="KW-1133">Transmembrane helix</keyword>
<dbReference type="InterPro" id="IPR006037">
    <property type="entry name" value="RCK_C"/>
</dbReference>
<dbReference type="GO" id="GO:0015116">
    <property type="term" value="F:sulfate transmembrane transporter activity"/>
    <property type="evidence" value="ECO:0007669"/>
    <property type="project" value="UniProtKB-ARBA"/>
</dbReference>
<evidence type="ECO:0000256" key="5">
    <source>
        <dbReference type="ARBA" id="ARBA00022737"/>
    </source>
</evidence>
<reference evidence="12" key="2">
    <citation type="submission" date="2024-04" db="EMBL/GenBank/DDBJ databases">
        <authorList>
            <person name="Chen Y."/>
            <person name="Shah S."/>
            <person name="Dougan E. K."/>
            <person name="Thang M."/>
            <person name="Chan C."/>
        </authorList>
    </citation>
    <scope>NUCLEOTIDE SEQUENCE [LARGE SCALE GENOMIC DNA]</scope>
</reference>
<feature type="transmembrane region" description="Helical" evidence="9">
    <location>
        <begin position="457"/>
        <end position="476"/>
    </location>
</feature>
<dbReference type="SUPFAM" id="SSF50156">
    <property type="entry name" value="PDZ domain-like"/>
    <property type="match status" value="1"/>
</dbReference>
<feature type="transmembrane region" description="Helical" evidence="9">
    <location>
        <begin position="36"/>
        <end position="60"/>
    </location>
</feature>
<evidence type="ECO:0000256" key="7">
    <source>
        <dbReference type="ARBA" id="ARBA00023136"/>
    </source>
</evidence>
<evidence type="ECO:0000256" key="6">
    <source>
        <dbReference type="ARBA" id="ARBA00022989"/>
    </source>
</evidence>
<dbReference type="Gene3D" id="2.40.10.10">
    <property type="entry name" value="Trypsin-like serine proteases"/>
    <property type="match status" value="2"/>
</dbReference>
<feature type="domain" description="RCK C-terminal" evidence="10">
    <location>
        <begin position="319"/>
        <end position="406"/>
    </location>
</feature>
<feature type="transmembrane region" description="Helical" evidence="9">
    <location>
        <begin position="201"/>
        <end position="220"/>
    </location>
</feature>
<dbReference type="Pfam" id="PF13180">
    <property type="entry name" value="PDZ_2"/>
    <property type="match status" value="1"/>
</dbReference>
<evidence type="ECO:0000256" key="9">
    <source>
        <dbReference type="SAM" id="Phobius"/>
    </source>
</evidence>
<dbReference type="Pfam" id="PF13365">
    <property type="entry name" value="Trypsin_2"/>
    <property type="match status" value="1"/>
</dbReference>
<dbReference type="EMBL" id="CAMXCT030002380">
    <property type="protein sequence ID" value="CAL4785064.1"/>
    <property type="molecule type" value="Genomic_DNA"/>
</dbReference>
<dbReference type="InterPro" id="IPR036721">
    <property type="entry name" value="RCK_C_sf"/>
</dbReference>
<dbReference type="InterPro" id="IPR036034">
    <property type="entry name" value="PDZ_sf"/>
</dbReference>
<name>A0A9P1CV97_9DINO</name>
<dbReference type="InterPro" id="IPR036249">
    <property type="entry name" value="Thioredoxin-like_sf"/>
</dbReference>
<evidence type="ECO:0000256" key="1">
    <source>
        <dbReference type="ARBA" id="ARBA00004141"/>
    </source>
</evidence>
<feature type="transmembrane region" description="Helical" evidence="9">
    <location>
        <begin position="105"/>
        <end position="129"/>
    </location>
</feature>
<organism evidence="11">
    <name type="scientific">Cladocopium goreaui</name>
    <dbReference type="NCBI Taxonomy" id="2562237"/>
    <lineage>
        <taxon>Eukaryota</taxon>
        <taxon>Sar</taxon>
        <taxon>Alveolata</taxon>
        <taxon>Dinophyceae</taxon>
        <taxon>Suessiales</taxon>
        <taxon>Symbiodiniaceae</taxon>
        <taxon>Cladocopium</taxon>
    </lineage>
</organism>
<evidence type="ECO:0000313" key="12">
    <source>
        <dbReference type="EMBL" id="CAL1151127.1"/>
    </source>
</evidence>
<feature type="transmembrane region" description="Helical" evidence="9">
    <location>
        <begin position="614"/>
        <end position="636"/>
    </location>
</feature>
<dbReference type="PRINTS" id="PR00834">
    <property type="entry name" value="PROTEASES2C"/>
</dbReference>
<evidence type="ECO:0000313" key="14">
    <source>
        <dbReference type="Proteomes" id="UP001152797"/>
    </source>
</evidence>
<dbReference type="SMART" id="SM00228">
    <property type="entry name" value="PDZ"/>
    <property type="match status" value="1"/>
</dbReference>
<dbReference type="SUPFAM" id="SSF50494">
    <property type="entry name" value="Trypsin-like serine proteases"/>
    <property type="match status" value="1"/>
</dbReference>
<dbReference type="FunFam" id="3.30.70.1450:FF:000009">
    <property type="entry name" value="SLC13 family permease"/>
    <property type="match status" value="1"/>
</dbReference>
<reference evidence="11" key="1">
    <citation type="submission" date="2022-10" db="EMBL/GenBank/DDBJ databases">
        <authorList>
            <person name="Chen Y."/>
            <person name="Dougan E. K."/>
            <person name="Chan C."/>
            <person name="Rhodes N."/>
            <person name="Thang M."/>
        </authorList>
    </citation>
    <scope>NUCLEOTIDE SEQUENCE</scope>
</reference>
<dbReference type="PANTHER" id="PTHR43652:SF2">
    <property type="entry name" value="BASIC AMINO ACID ANTIPORTER YFCC-RELATED"/>
    <property type="match status" value="1"/>
</dbReference>
<dbReference type="Pfam" id="PF03600">
    <property type="entry name" value="CitMHS"/>
    <property type="match status" value="1"/>
</dbReference>
<feature type="transmembrane region" description="Helical" evidence="9">
    <location>
        <begin position="12"/>
        <end position="29"/>
    </location>
</feature>
<feature type="transmembrane region" description="Helical" evidence="9">
    <location>
        <begin position="529"/>
        <end position="554"/>
    </location>
</feature>
<keyword evidence="7 9" id="KW-0472">Membrane</keyword>
<dbReference type="Gene3D" id="3.40.30.10">
    <property type="entry name" value="Glutaredoxin"/>
    <property type="match status" value="1"/>
</dbReference>
<evidence type="ECO:0000313" key="11">
    <source>
        <dbReference type="EMBL" id="CAI3997752.1"/>
    </source>
</evidence>
<dbReference type="InterPro" id="IPR004680">
    <property type="entry name" value="Cit_transptr-like_dom"/>
</dbReference>